<dbReference type="SUPFAM" id="SSF56784">
    <property type="entry name" value="HAD-like"/>
    <property type="match status" value="1"/>
</dbReference>
<dbReference type="InterPro" id="IPR023214">
    <property type="entry name" value="HAD_sf"/>
</dbReference>
<dbReference type="NCBIfam" id="TIGR01493">
    <property type="entry name" value="HAD-SF-IA-v2"/>
    <property type="match status" value="1"/>
</dbReference>
<dbReference type="PANTHER" id="PTHR43316:SF3">
    <property type="entry name" value="HALOACID DEHALOGENASE, TYPE II (AFU_ORTHOLOGUE AFUA_2G07750)-RELATED"/>
    <property type="match status" value="1"/>
</dbReference>
<protein>
    <submittedName>
        <fullName evidence="3">Haloacid dehalogenase type II</fullName>
    </submittedName>
</protein>
<keyword evidence="4" id="KW-1185">Reference proteome</keyword>
<dbReference type="InterPro" id="IPR006328">
    <property type="entry name" value="2-HAD"/>
</dbReference>
<dbReference type="CDD" id="cd02588">
    <property type="entry name" value="HAD_L2-DEX"/>
    <property type="match status" value="1"/>
</dbReference>
<evidence type="ECO:0000256" key="1">
    <source>
        <dbReference type="ARBA" id="ARBA00008106"/>
    </source>
</evidence>
<dbReference type="InterPro" id="IPR036412">
    <property type="entry name" value="HAD-like_sf"/>
</dbReference>
<dbReference type="PANTHER" id="PTHR43316">
    <property type="entry name" value="HYDROLASE, HALOACID DELAHOGENASE-RELATED"/>
    <property type="match status" value="1"/>
</dbReference>
<evidence type="ECO:0000313" key="4">
    <source>
        <dbReference type="Proteomes" id="UP001597544"/>
    </source>
</evidence>
<comment type="similarity">
    <text evidence="1">Belongs to the HAD-like hydrolase superfamily. S-2-haloalkanoic acid dehalogenase family.</text>
</comment>
<comment type="caution">
    <text evidence="3">The sequence shown here is derived from an EMBL/GenBank/DDBJ whole genome shotgun (WGS) entry which is preliminary data.</text>
</comment>
<evidence type="ECO:0000313" key="3">
    <source>
        <dbReference type="EMBL" id="MFD2515821.1"/>
    </source>
</evidence>
<sequence length="223" mass="25031">MQKPKLLIFDVNETLLDLSSMKESINKALDHEFAFSQWFAFMLQYSLVDTVTSNYHDFGTIGKAAMQMTQEKLSRSIPDSKVQELLSMIKSLPPHPDVKPGLEKLKDAGYRMITLTNSTHEVVTQQMKSAGLTGYFDELMSIESTRKYKPHPDTYQYALQKAGVKPGEAMLIAAHGWDITGALQAGLQAAFINREGQVLYPLATRPQFNEKMLTPITEKLTAL</sequence>
<dbReference type="Gene3D" id="1.10.150.240">
    <property type="entry name" value="Putative phosphatase, domain 2"/>
    <property type="match status" value="1"/>
</dbReference>
<dbReference type="Proteomes" id="UP001597544">
    <property type="component" value="Unassembled WGS sequence"/>
</dbReference>
<dbReference type="InterPro" id="IPR051540">
    <property type="entry name" value="S-2-haloacid_dehalogenase"/>
</dbReference>
<dbReference type="SFLD" id="SFLDG01129">
    <property type="entry name" value="C1.5:_HAD__Beta-PGM__Phosphata"/>
    <property type="match status" value="1"/>
</dbReference>
<dbReference type="Pfam" id="PF00702">
    <property type="entry name" value="Hydrolase"/>
    <property type="match status" value="1"/>
</dbReference>
<dbReference type="PRINTS" id="PR00413">
    <property type="entry name" value="HADHALOGNASE"/>
</dbReference>
<gene>
    <name evidence="3" type="ORF">ACFSRY_18255</name>
</gene>
<evidence type="ECO:0000256" key="2">
    <source>
        <dbReference type="ARBA" id="ARBA00022801"/>
    </source>
</evidence>
<accession>A0ABW5IQH6</accession>
<organism evidence="3 4">
    <name type="scientific">Pontibacter locisalis</name>
    <dbReference type="NCBI Taxonomy" id="1719035"/>
    <lineage>
        <taxon>Bacteria</taxon>
        <taxon>Pseudomonadati</taxon>
        <taxon>Bacteroidota</taxon>
        <taxon>Cytophagia</taxon>
        <taxon>Cytophagales</taxon>
        <taxon>Hymenobacteraceae</taxon>
        <taxon>Pontibacter</taxon>
    </lineage>
</organism>
<keyword evidence="2" id="KW-0378">Hydrolase</keyword>
<proteinExistence type="inferred from homology"/>
<name>A0ABW5IQH6_9BACT</name>
<dbReference type="InterPro" id="IPR023198">
    <property type="entry name" value="PGP-like_dom2"/>
</dbReference>
<dbReference type="EMBL" id="JBHULU010000022">
    <property type="protein sequence ID" value="MFD2515821.1"/>
    <property type="molecule type" value="Genomic_DNA"/>
</dbReference>
<dbReference type="RefSeq" id="WP_377511387.1">
    <property type="nucleotide sequence ID" value="NZ_JBHULU010000022.1"/>
</dbReference>
<dbReference type="SFLD" id="SFLDS00003">
    <property type="entry name" value="Haloacid_Dehalogenase"/>
    <property type="match status" value="1"/>
</dbReference>
<reference evidence="4" key="1">
    <citation type="journal article" date="2019" name="Int. J. Syst. Evol. Microbiol.">
        <title>The Global Catalogue of Microorganisms (GCM) 10K type strain sequencing project: providing services to taxonomists for standard genome sequencing and annotation.</title>
        <authorList>
            <consortium name="The Broad Institute Genomics Platform"/>
            <consortium name="The Broad Institute Genome Sequencing Center for Infectious Disease"/>
            <person name="Wu L."/>
            <person name="Ma J."/>
        </authorList>
    </citation>
    <scope>NUCLEOTIDE SEQUENCE [LARGE SCALE GENOMIC DNA]</scope>
    <source>
        <strain evidence="4">KCTC 42498</strain>
    </source>
</reference>
<dbReference type="Gene3D" id="3.40.50.1000">
    <property type="entry name" value="HAD superfamily/HAD-like"/>
    <property type="match status" value="1"/>
</dbReference>
<dbReference type="NCBIfam" id="TIGR01428">
    <property type="entry name" value="HAD_type_II"/>
    <property type="match status" value="1"/>
</dbReference>
<dbReference type="InterPro" id="IPR006439">
    <property type="entry name" value="HAD-SF_hydro_IA"/>
</dbReference>